<evidence type="ECO:0000313" key="2">
    <source>
        <dbReference type="Proteomes" id="UP000006023"/>
    </source>
</evidence>
<accession>G7GJ53</accession>
<evidence type="ECO:0000313" key="1">
    <source>
        <dbReference type="EMBL" id="GAB03628.1"/>
    </source>
</evidence>
<dbReference type="eggNOG" id="ENOG502ZFA7">
    <property type="taxonomic scope" value="Bacteria"/>
</dbReference>
<organism evidence="1 2">
    <name type="scientific">Gordonia amarae NBRC 15530</name>
    <dbReference type="NCBI Taxonomy" id="1075090"/>
    <lineage>
        <taxon>Bacteria</taxon>
        <taxon>Bacillati</taxon>
        <taxon>Actinomycetota</taxon>
        <taxon>Actinomycetes</taxon>
        <taxon>Mycobacteriales</taxon>
        <taxon>Gordoniaceae</taxon>
        <taxon>Gordonia</taxon>
    </lineage>
</organism>
<dbReference type="STRING" id="1075090.GOAMR_03_01380"/>
<protein>
    <submittedName>
        <fullName evidence="1">Uncharacterized protein</fullName>
    </submittedName>
</protein>
<gene>
    <name evidence="1" type="ORF">GOAMR_03_01380</name>
</gene>
<sequence length="174" mass="19301">MPDSVPSRPVNTGIHNEPAVDTAIVKSSRATHYSGMTTEAPHHHTPPLTRTLSTVTDLRDEWQRRTADLTFTYTALWFTFLDSDNRTIPTHNTVDLAIRPDPAGINLLMRTIAEIIEDDTSVAFLLVRAGDDNEVSDTDSEWARLLGLAARDHEVHIRPTHRANNSSVVAVGGW</sequence>
<name>G7GJ53_9ACTN</name>
<proteinExistence type="predicted"/>
<dbReference type="Proteomes" id="UP000006023">
    <property type="component" value="Unassembled WGS sequence"/>
</dbReference>
<dbReference type="EMBL" id="BAED01000003">
    <property type="protein sequence ID" value="GAB03628.1"/>
    <property type="molecule type" value="Genomic_DNA"/>
</dbReference>
<dbReference type="AlphaFoldDB" id="G7GJ53"/>
<reference evidence="1 2" key="1">
    <citation type="submission" date="2011-11" db="EMBL/GenBank/DDBJ databases">
        <title>Whole genome shotgun sequence of Gordonia amarae NBRC 15530.</title>
        <authorList>
            <person name="Takarada H."/>
            <person name="Hosoyama A."/>
            <person name="Tsuchikane K."/>
            <person name="Katsumata H."/>
            <person name="Yamazaki S."/>
            <person name="Fujita N."/>
        </authorList>
    </citation>
    <scope>NUCLEOTIDE SEQUENCE [LARGE SCALE GENOMIC DNA]</scope>
    <source>
        <strain evidence="1 2">NBRC 15530</strain>
    </source>
</reference>
<keyword evidence="2" id="KW-1185">Reference proteome</keyword>
<comment type="caution">
    <text evidence="1">The sequence shown here is derived from an EMBL/GenBank/DDBJ whole genome shotgun (WGS) entry which is preliminary data.</text>
</comment>